<dbReference type="Proteomes" id="UP001597541">
    <property type="component" value="Unassembled WGS sequence"/>
</dbReference>
<proteinExistence type="predicted"/>
<keyword evidence="2" id="KW-1185">Reference proteome</keyword>
<evidence type="ECO:0000313" key="2">
    <source>
        <dbReference type="Proteomes" id="UP001597541"/>
    </source>
</evidence>
<dbReference type="RefSeq" id="WP_377605825.1">
    <property type="nucleotide sequence ID" value="NZ_JBHUME010000013.1"/>
</dbReference>
<gene>
    <name evidence="1" type="ORF">ACFSUF_19960</name>
</gene>
<protein>
    <recommendedName>
        <fullName evidence="3">DUF2283 domain-containing protein</fullName>
    </recommendedName>
</protein>
<sequence>MIQVTRSYQGGTLVVTDVPAVDEDCISTEDGAVIAQYVQFLNEKNILGDIEVTLQEVREKFVS</sequence>
<accession>A0ABW5PK13</accession>
<evidence type="ECO:0000313" key="1">
    <source>
        <dbReference type="EMBL" id="MFD2614692.1"/>
    </source>
</evidence>
<reference evidence="2" key="1">
    <citation type="journal article" date="2019" name="Int. J. Syst. Evol. Microbiol.">
        <title>The Global Catalogue of Microorganisms (GCM) 10K type strain sequencing project: providing services to taxonomists for standard genome sequencing and annotation.</title>
        <authorList>
            <consortium name="The Broad Institute Genomics Platform"/>
            <consortium name="The Broad Institute Genome Sequencing Center for Infectious Disease"/>
            <person name="Wu L."/>
            <person name="Ma J."/>
        </authorList>
    </citation>
    <scope>NUCLEOTIDE SEQUENCE [LARGE SCALE GENOMIC DNA]</scope>
    <source>
        <strain evidence="2">KCTC 3950</strain>
    </source>
</reference>
<evidence type="ECO:0008006" key="3">
    <source>
        <dbReference type="Google" id="ProtNLM"/>
    </source>
</evidence>
<dbReference type="EMBL" id="JBHUME010000013">
    <property type="protein sequence ID" value="MFD2614692.1"/>
    <property type="molecule type" value="Genomic_DNA"/>
</dbReference>
<name>A0ABW5PK13_9BACL</name>
<organism evidence="1 2">
    <name type="scientific">Paenibacillus gansuensis</name>
    <dbReference type="NCBI Taxonomy" id="306542"/>
    <lineage>
        <taxon>Bacteria</taxon>
        <taxon>Bacillati</taxon>
        <taxon>Bacillota</taxon>
        <taxon>Bacilli</taxon>
        <taxon>Bacillales</taxon>
        <taxon>Paenibacillaceae</taxon>
        <taxon>Paenibacillus</taxon>
    </lineage>
</organism>
<comment type="caution">
    <text evidence="1">The sequence shown here is derived from an EMBL/GenBank/DDBJ whole genome shotgun (WGS) entry which is preliminary data.</text>
</comment>